<dbReference type="AlphaFoldDB" id="A0A5C2SKW0"/>
<feature type="region of interest" description="Disordered" evidence="1">
    <location>
        <begin position="176"/>
        <end position="293"/>
    </location>
</feature>
<protein>
    <submittedName>
        <fullName evidence="2">Uncharacterized protein</fullName>
    </submittedName>
</protein>
<evidence type="ECO:0000256" key="1">
    <source>
        <dbReference type="SAM" id="MobiDB-lite"/>
    </source>
</evidence>
<organism evidence="2 3">
    <name type="scientific">Lentinus tigrinus ALCF2SS1-6</name>
    <dbReference type="NCBI Taxonomy" id="1328759"/>
    <lineage>
        <taxon>Eukaryota</taxon>
        <taxon>Fungi</taxon>
        <taxon>Dikarya</taxon>
        <taxon>Basidiomycota</taxon>
        <taxon>Agaricomycotina</taxon>
        <taxon>Agaricomycetes</taxon>
        <taxon>Polyporales</taxon>
        <taxon>Polyporaceae</taxon>
        <taxon>Lentinus</taxon>
    </lineage>
</organism>
<gene>
    <name evidence="2" type="ORF">L227DRAFT_330586</name>
</gene>
<feature type="compositionally biased region" description="Basic and acidic residues" evidence="1">
    <location>
        <begin position="262"/>
        <end position="273"/>
    </location>
</feature>
<reference evidence="2" key="1">
    <citation type="journal article" date="2018" name="Genome Biol. Evol.">
        <title>Genomics and development of Lentinus tigrinus, a white-rot wood-decaying mushroom with dimorphic fruiting bodies.</title>
        <authorList>
            <person name="Wu B."/>
            <person name="Xu Z."/>
            <person name="Knudson A."/>
            <person name="Carlson A."/>
            <person name="Chen N."/>
            <person name="Kovaka S."/>
            <person name="LaButti K."/>
            <person name="Lipzen A."/>
            <person name="Pennachio C."/>
            <person name="Riley R."/>
            <person name="Schakwitz W."/>
            <person name="Umezawa K."/>
            <person name="Ohm R.A."/>
            <person name="Grigoriev I.V."/>
            <person name="Nagy L.G."/>
            <person name="Gibbons J."/>
            <person name="Hibbett D."/>
        </authorList>
    </citation>
    <scope>NUCLEOTIDE SEQUENCE [LARGE SCALE GENOMIC DNA]</scope>
    <source>
        <strain evidence="2">ALCF2SS1-6</strain>
    </source>
</reference>
<evidence type="ECO:0000313" key="3">
    <source>
        <dbReference type="Proteomes" id="UP000313359"/>
    </source>
</evidence>
<keyword evidence="3" id="KW-1185">Reference proteome</keyword>
<feature type="compositionally biased region" description="Acidic residues" evidence="1">
    <location>
        <begin position="24"/>
        <end position="37"/>
    </location>
</feature>
<feature type="compositionally biased region" description="Low complexity" evidence="1">
    <location>
        <begin position="214"/>
        <end position="225"/>
    </location>
</feature>
<accession>A0A5C2SKW0</accession>
<feature type="compositionally biased region" description="Low complexity" evidence="1">
    <location>
        <begin position="274"/>
        <end position="285"/>
    </location>
</feature>
<feature type="region of interest" description="Disordered" evidence="1">
    <location>
        <begin position="16"/>
        <end position="145"/>
    </location>
</feature>
<evidence type="ECO:0000313" key="2">
    <source>
        <dbReference type="EMBL" id="RPD64495.1"/>
    </source>
</evidence>
<sequence>MRRAVLASIAAVFGPDMLPPMLTLDDESGQEEEEEEATPVPPEADQSEPEQVQDSDVWGYWPGSTVVVSPPPEENTTHPASNILFSHSSPQSSSGAALDPTSPAFVPSFLLDNMRPFPPGPSGSHSQAEGPADHSRAVDDGPSAGEEYLWNVEDMMREWEERQRNYEVTSAPASLMAAPEASMSPDAAQVESEPQAAQAVQETDPPFMTDGRGRVVWSSTTSTSSRAREGRRGRATSSSAIIVPHTKSTPDLSAAEESADEASQREHPGRGDRSSSSSRLVRQRSLPLVGHGFGVENGRAAEFVTDGRGRVVFASSSH</sequence>
<dbReference type="Proteomes" id="UP000313359">
    <property type="component" value="Unassembled WGS sequence"/>
</dbReference>
<dbReference type="EMBL" id="ML122254">
    <property type="protein sequence ID" value="RPD64495.1"/>
    <property type="molecule type" value="Genomic_DNA"/>
</dbReference>
<name>A0A5C2SKW0_9APHY</name>
<dbReference type="OrthoDB" id="2757643at2759"/>
<proteinExistence type="predicted"/>